<gene>
    <name evidence="2" type="ORF">CPT_Mica_006</name>
</gene>
<dbReference type="Proteomes" id="UP000663491">
    <property type="component" value="Segment"/>
</dbReference>
<evidence type="ECO:0000313" key="3">
    <source>
        <dbReference type="Proteomes" id="UP000663491"/>
    </source>
</evidence>
<feature type="region of interest" description="Disordered" evidence="1">
    <location>
        <begin position="54"/>
        <end position="98"/>
    </location>
</feature>
<protein>
    <submittedName>
        <fullName evidence="2">Uncharacterized protein</fullName>
    </submittedName>
</protein>
<evidence type="ECO:0000313" key="2">
    <source>
        <dbReference type="EMBL" id="QPB08619.1"/>
    </source>
</evidence>
<evidence type="ECO:0000256" key="1">
    <source>
        <dbReference type="SAM" id="MobiDB-lite"/>
    </source>
</evidence>
<reference evidence="2" key="1">
    <citation type="submission" date="2020-07" db="EMBL/GenBank/DDBJ databases">
        <title>Complete genome sequence of Burkholderia cenocepacia myophage Mica.</title>
        <authorList>
            <person name="Garcia J.A."/>
            <person name="Yao G.W."/>
            <person name="Guadalupe Vizoso-Pinto M."/>
            <person name="Gonzalez C."/>
            <person name="Liu M.L."/>
            <person name="Gill J."/>
        </authorList>
    </citation>
    <scope>NUCLEOTIDE SEQUENCE</scope>
</reference>
<sequence length="98" mass="10070">MGFSEKVVQLKLTGAIVIDGVIARAGTLVEMVESEAKDLLRRGKAELHAILGDDDADDAATQNAAAQAAADEATASQDDAGTTPPPNVLSSRAPRKGK</sequence>
<dbReference type="EMBL" id="MT701586">
    <property type="protein sequence ID" value="QPB08619.1"/>
    <property type="molecule type" value="Genomic_DNA"/>
</dbReference>
<organism evidence="2 3">
    <name type="scientific">Burkholderia phage Mica</name>
    <dbReference type="NCBI Taxonomy" id="2767579"/>
    <lineage>
        <taxon>Viruses</taxon>
        <taxon>Duplodnaviria</taxon>
        <taxon>Heunggongvirae</taxon>
        <taxon>Uroviricota</taxon>
        <taxon>Caudoviricetes</taxon>
        <taxon>Micavirus</taxon>
        <taxon>Micavirus Mica</taxon>
    </lineage>
</organism>
<keyword evidence="3" id="KW-1185">Reference proteome</keyword>
<name>A0A873WBJ0_9CAUD</name>
<proteinExistence type="predicted"/>
<feature type="compositionally biased region" description="Low complexity" evidence="1">
    <location>
        <begin position="59"/>
        <end position="80"/>
    </location>
</feature>
<accession>A0A873WBJ0</accession>